<gene>
    <name evidence="1" type="ORF">CEXT_385541</name>
</gene>
<dbReference type="AlphaFoldDB" id="A0AAV4RGW5"/>
<keyword evidence="2" id="KW-1185">Reference proteome</keyword>
<evidence type="ECO:0000313" key="2">
    <source>
        <dbReference type="Proteomes" id="UP001054945"/>
    </source>
</evidence>
<reference evidence="1 2" key="1">
    <citation type="submission" date="2021-06" db="EMBL/GenBank/DDBJ databases">
        <title>Caerostris extrusa draft genome.</title>
        <authorList>
            <person name="Kono N."/>
            <person name="Arakawa K."/>
        </authorList>
    </citation>
    <scope>NUCLEOTIDE SEQUENCE [LARGE SCALE GENOMIC DNA]</scope>
</reference>
<protein>
    <submittedName>
        <fullName evidence="1">Uncharacterized protein</fullName>
    </submittedName>
</protein>
<comment type="caution">
    <text evidence="1">The sequence shown here is derived from an EMBL/GenBank/DDBJ whole genome shotgun (WGS) entry which is preliminary data.</text>
</comment>
<sequence>MTSKWESHRSPNKSEDFELFVSDEVKVQFRSSKPPLFNTSFASVINSSNCISLSTPVTRLSTQKLFEKPDSTKGLRAAYWLIW</sequence>
<proteinExistence type="predicted"/>
<evidence type="ECO:0000313" key="1">
    <source>
        <dbReference type="EMBL" id="GIY19697.1"/>
    </source>
</evidence>
<name>A0AAV4RGW5_CAEEX</name>
<organism evidence="1 2">
    <name type="scientific">Caerostris extrusa</name>
    <name type="common">Bark spider</name>
    <name type="synonym">Caerostris bankana</name>
    <dbReference type="NCBI Taxonomy" id="172846"/>
    <lineage>
        <taxon>Eukaryota</taxon>
        <taxon>Metazoa</taxon>
        <taxon>Ecdysozoa</taxon>
        <taxon>Arthropoda</taxon>
        <taxon>Chelicerata</taxon>
        <taxon>Arachnida</taxon>
        <taxon>Araneae</taxon>
        <taxon>Araneomorphae</taxon>
        <taxon>Entelegynae</taxon>
        <taxon>Araneoidea</taxon>
        <taxon>Araneidae</taxon>
        <taxon>Caerostris</taxon>
    </lineage>
</organism>
<dbReference type="Proteomes" id="UP001054945">
    <property type="component" value="Unassembled WGS sequence"/>
</dbReference>
<accession>A0AAV4RGW5</accession>
<dbReference type="EMBL" id="BPLR01007783">
    <property type="protein sequence ID" value="GIY19697.1"/>
    <property type="molecule type" value="Genomic_DNA"/>
</dbReference>